<dbReference type="EMBL" id="GG678140">
    <property type="protein sequence ID" value="EER09615.1"/>
    <property type="molecule type" value="Genomic_DNA"/>
</dbReference>
<keyword evidence="2" id="KW-0413">Isomerase</keyword>
<name>C5L0X3_PERM5</name>
<dbReference type="GO" id="GO:0003723">
    <property type="term" value="F:RNA binding"/>
    <property type="evidence" value="ECO:0007669"/>
    <property type="project" value="InterPro"/>
</dbReference>
<dbReference type="AlphaFoldDB" id="C5L0X3"/>
<dbReference type="PROSITE" id="PS50984">
    <property type="entry name" value="TRUD"/>
    <property type="match status" value="1"/>
</dbReference>
<dbReference type="GO" id="GO:0005634">
    <property type="term" value="C:nucleus"/>
    <property type="evidence" value="ECO:0007669"/>
    <property type="project" value="TreeGrafter"/>
</dbReference>
<evidence type="ECO:0000256" key="2">
    <source>
        <dbReference type="ARBA" id="ARBA00023235"/>
    </source>
</evidence>
<dbReference type="Pfam" id="PF01142">
    <property type="entry name" value="TruD"/>
    <property type="match status" value="1"/>
</dbReference>
<dbReference type="OrthoDB" id="447290at2759"/>
<dbReference type="Gene3D" id="3.30.2350.20">
    <property type="entry name" value="TruD, catalytic domain"/>
    <property type="match status" value="2"/>
</dbReference>
<dbReference type="PANTHER" id="PTHR13326:SF21">
    <property type="entry name" value="PSEUDOURIDYLATE SYNTHASE PUS7L"/>
    <property type="match status" value="1"/>
</dbReference>
<dbReference type="InterPro" id="IPR042214">
    <property type="entry name" value="TruD_catalytic"/>
</dbReference>
<dbReference type="RefSeq" id="XP_002777820.1">
    <property type="nucleotide sequence ID" value="XM_002777774.1"/>
</dbReference>
<evidence type="ECO:0000259" key="3">
    <source>
        <dbReference type="PROSITE" id="PS50984"/>
    </source>
</evidence>
<sequence length="547" mass="60582">MSNEPLLKSWAAVERAMAFQKMHEYSNQISTVPGLGAPRRLHDFDEEVPMELLSGTLGGGQDLASYFRRGYDMNPREATEFIRVKIGTDAVEKIEHLIKRQRAAKGGYTPVCSLPKKSLDHSDLVQLKGAILKKTLSCKVPVFIVTKFTRDNVEVGLVVNVVLNSHVRSYMRDDDMQQLIMFFVAGYSPDTLTVEFRKSAGKSTNEVLQDFVEVAKNILRDLEFEALSGSESMDPGAHPVESIESASVEVRVREAERRAAELPTAPGAAITFISVPATHSEAQIRAAIEQLNEDLAGTGSVRAECFQVDSTGRKLRSGMLMGNWFGLRIRGVCSGASKKLQSLQTVGFINYFGKQRFGFELNGVSLPVLVGGSLLSGDIKRALQLWAWPSDVDKGSIHGIYEEWLCDGRASKALQRIRTLPSAMREKLTLWERVLEHVGDNAGEPQYREAIKHLNLPKAMLHLFPTAYSACLWNRLASRRIRDGGLRVRVGDLVAIGAGENFEELKRVESDEEANQYGLGDVRLPQLGLQREGICPIKDAGVDVEQL</sequence>
<dbReference type="GeneID" id="9052539"/>
<keyword evidence="5" id="KW-1185">Reference proteome</keyword>
<dbReference type="InterPro" id="IPR001656">
    <property type="entry name" value="PsdUridine_synth_TruD"/>
</dbReference>
<proteinExistence type="inferred from homology"/>
<gene>
    <name evidence="4" type="ORF">Pmar_PMAR008754</name>
</gene>
<reference evidence="4 5" key="1">
    <citation type="submission" date="2008-07" db="EMBL/GenBank/DDBJ databases">
        <authorList>
            <person name="El-Sayed N."/>
            <person name="Caler E."/>
            <person name="Inman J."/>
            <person name="Amedeo P."/>
            <person name="Hass B."/>
            <person name="Wortman J."/>
        </authorList>
    </citation>
    <scope>NUCLEOTIDE SEQUENCE [LARGE SCALE GENOMIC DNA]</scope>
    <source>
        <strain evidence="5">ATCC 50983 / TXsc</strain>
    </source>
</reference>
<evidence type="ECO:0000256" key="1">
    <source>
        <dbReference type="ARBA" id="ARBA00007953"/>
    </source>
</evidence>
<dbReference type="PANTHER" id="PTHR13326">
    <property type="entry name" value="TRNA PSEUDOURIDINE SYNTHASE D"/>
    <property type="match status" value="1"/>
</dbReference>
<protein>
    <submittedName>
        <fullName evidence="4">tRNA pseudouridine synthase D, putative</fullName>
    </submittedName>
</protein>
<accession>C5L0X3</accession>
<dbReference type="OMA" id="GMLMGNW"/>
<feature type="domain" description="TRUD" evidence="3">
    <location>
        <begin position="347"/>
        <end position="547"/>
    </location>
</feature>
<dbReference type="InterPro" id="IPR011760">
    <property type="entry name" value="PsdUridine_synth_TruD_insert"/>
</dbReference>
<dbReference type="InterPro" id="IPR020103">
    <property type="entry name" value="PsdUridine_synth_cat_dom_sf"/>
</dbReference>
<dbReference type="SUPFAM" id="SSF55120">
    <property type="entry name" value="Pseudouridine synthase"/>
    <property type="match status" value="1"/>
</dbReference>
<dbReference type="Proteomes" id="UP000007800">
    <property type="component" value="Unassembled WGS sequence"/>
</dbReference>
<dbReference type="InParanoid" id="C5L0X3"/>
<dbReference type="GO" id="GO:0009982">
    <property type="term" value="F:pseudouridine synthase activity"/>
    <property type="evidence" value="ECO:0007669"/>
    <property type="project" value="InterPro"/>
</dbReference>
<dbReference type="GO" id="GO:0001522">
    <property type="term" value="P:pseudouridine synthesis"/>
    <property type="evidence" value="ECO:0007669"/>
    <property type="project" value="InterPro"/>
</dbReference>
<evidence type="ECO:0000313" key="5">
    <source>
        <dbReference type="Proteomes" id="UP000007800"/>
    </source>
</evidence>
<evidence type="ECO:0000313" key="4">
    <source>
        <dbReference type="EMBL" id="EER09615.1"/>
    </source>
</evidence>
<organism evidence="5">
    <name type="scientific">Perkinsus marinus (strain ATCC 50983 / TXsc)</name>
    <dbReference type="NCBI Taxonomy" id="423536"/>
    <lineage>
        <taxon>Eukaryota</taxon>
        <taxon>Sar</taxon>
        <taxon>Alveolata</taxon>
        <taxon>Perkinsozoa</taxon>
        <taxon>Perkinsea</taxon>
        <taxon>Perkinsida</taxon>
        <taxon>Perkinsidae</taxon>
        <taxon>Perkinsus</taxon>
    </lineage>
</organism>
<comment type="similarity">
    <text evidence="1">Belongs to the pseudouridine synthase TruD family.</text>
</comment>